<dbReference type="EMBL" id="CM023475">
    <property type="protein sequence ID" value="KAH7946470.1"/>
    <property type="molecule type" value="Genomic_DNA"/>
</dbReference>
<evidence type="ECO:0000313" key="2">
    <source>
        <dbReference type="Proteomes" id="UP000821865"/>
    </source>
</evidence>
<organism evidence="1 2">
    <name type="scientific">Dermacentor silvarum</name>
    <name type="common">Tick</name>
    <dbReference type="NCBI Taxonomy" id="543639"/>
    <lineage>
        <taxon>Eukaryota</taxon>
        <taxon>Metazoa</taxon>
        <taxon>Ecdysozoa</taxon>
        <taxon>Arthropoda</taxon>
        <taxon>Chelicerata</taxon>
        <taxon>Arachnida</taxon>
        <taxon>Acari</taxon>
        <taxon>Parasitiformes</taxon>
        <taxon>Ixodida</taxon>
        <taxon>Ixodoidea</taxon>
        <taxon>Ixodidae</taxon>
        <taxon>Rhipicephalinae</taxon>
        <taxon>Dermacentor</taxon>
    </lineage>
</organism>
<accession>A0ACB8CNU8</accession>
<gene>
    <name evidence="1" type="ORF">HPB49_025507</name>
</gene>
<dbReference type="Proteomes" id="UP000821865">
    <property type="component" value="Chromosome 6"/>
</dbReference>
<proteinExistence type="predicted"/>
<name>A0ACB8CNU8_DERSI</name>
<keyword evidence="2" id="KW-1185">Reference proteome</keyword>
<reference evidence="1" key="1">
    <citation type="submission" date="2020-05" db="EMBL/GenBank/DDBJ databases">
        <title>Large-scale comparative analyses of tick genomes elucidate their genetic diversity and vector capacities.</title>
        <authorList>
            <person name="Jia N."/>
            <person name="Wang J."/>
            <person name="Shi W."/>
            <person name="Du L."/>
            <person name="Sun Y."/>
            <person name="Zhan W."/>
            <person name="Jiang J."/>
            <person name="Wang Q."/>
            <person name="Zhang B."/>
            <person name="Ji P."/>
            <person name="Sakyi L.B."/>
            <person name="Cui X."/>
            <person name="Yuan T."/>
            <person name="Jiang B."/>
            <person name="Yang W."/>
            <person name="Lam T.T.-Y."/>
            <person name="Chang Q."/>
            <person name="Ding S."/>
            <person name="Wang X."/>
            <person name="Zhu J."/>
            <person name="Ruan X."/>
            <person name="Zhao L."/>
            <person name="Wei J."/>
            <person name="Que T."/>
            <person name="Du C."/>
            <person name="Cheng J."/>
            <person name="Dai P."/>
            <person name="Han X."/>
            <person name="Huang E."/>
            <person name="Gao Y."/>
            <person name="Liu J."/>
            <person name="Shao H."/>
            <person name="Ye R."/>
            <person name="Li L."/>
            <person name="Wei W."/>
            <person name="Wang X."/>
            <person name="Wang C."/>
            <person name="Yang T."/>
            <person name="Huo Q."/>
            <person name="Li W."/>
            <person name="Guo W."/>
            <person name="Chen H."/>
            <person name="Zhou L."/>
            <person name="Ni X."/>
            <person name="Tian J."/>
            <person name="Zhou Y."/>
            <person name="Sheng Y."/>
            <person name="Liu T."/>
            <person name="Pan Y."/>
            <person name="Xia L."/>
            <person name="Li J."/>
            <person name="Zhao F."/>
            <person name="Cao W."/>
        </authorList>
    </citation>
    <scope>NUCLEOTIDE SEQUENCE</scope>
    <source>
        <strain evidence="1">Dsil-2018</strain>
    </source>
</reference>
<protein>
    <submittedName>
        <fullName evidence="1">Uncharacterized protein</fullName>
    </submittedName>
</protein>
<sequence>MWSTDNDQRSSEFSVSSFGVSLPQVVKTSSPKPDEVVQVPGEPPVGQAVAEHDVYCGLLGMYPEFLQSLRTPRCYLVCLCVLGMTQGFVVNGLVSVVTPTIEKRFQLLGVEAGLIQSMFNVASCIMVTPVSYHGGVGHKPVIMGIGALVMSAGSMVFCAPHFLAPQYILLDSGSTDVCPERGPGKCAGVSASHSISNYKYFFMLGHALHGVGSSPFFTLGVAYLDQNTPSDKASLYMAAQQRAKDLSEIQKKKSRPTQNTEAPKATEPALAAPDGQVYPNPDVEPAHGAHAAKKSRPSSEGKASSEGQGAPGSQTAGALSPDMSERSLLNHVKRLACNPTFVCLTFAAAAETMIASGLTGFATKIFIAMFGISSTRASSLLGMVAVPSACGGTLLGGYVITKLNVRSSTIVRYCAILALVPWFTLFVFLQTCPSKHSVLVNLTTTADAQRLTFHDLERSCNAQCNCSGVVYDPVCGTDNFTYYSPCIAGCADVRRFKKTKLYTQCTCVNGPTLHMPAEGNNGTGYDYMAQRDPCDADCGLVFIYAAAIFVALFFTFLLVVPALTALLRSLDEDIKATGIGVNYVLIRLLGTIPGPIVFGYLIDRSCILWQSTCSGKRGACAIYENSAMGINLFRVMIVVKSASIMFFFCASLSTQSEARAMSILLNCGRARVVTVQINQSSI</sequence>
<evidence type="ECO:0000313" key="1">
    <source>
        <dbReference type="EMBL" id="KAH7946470.1"/>
    </source>
</evidence>
<comment type="caution">
    <text evidence="1">The sequence shown here is derived from an EMBL/GenBank/DDBJ whole genome shotgun (WGS) entry which is preliminary data.</text>
</comment>